<organism evidence="8 9">
    <name type="scientific">Leishmania martiniquensis</name>
    <dbReference type="NCBI Taxonomy" id="1580590"/>
    <lineage>
        <taxon>Eukaryota</taxon>
        <taxon>Discoba</taxon>
        <taxon>Euglenozoa</taxon>
        <taxon>Kinetoplastea</taxon>
        <taxon>Metakinetoplastina</taxon>
        <taxon>Trypanosomatida</taxon>
        <taxon>Trypanosomatidae</taxon>
        <taxon>Leishmaniinae</taxon>
        <taxon>Leishmania</taxon>
    </lineage>
</organism>
<comment type="caution">
    <text evidence="8">The sequence shown here is derived from an EMBL/GenBank/DDBJ whole genome shotgun (WGS) entry which is preliminary data.</text>
</comment>
<dbReference type="GeneID" id="92512114"/>
<keyword evidence="3 5" id="KW-0863">Zinc-finger</keyword>
<evidence type="ECO:0000256" key="4">
    <source>
        <dbReference type="ARBA" id="ARBA00022833"/>
    </source>
</evidence>
<dbReference type="GO" id="GO:0008270">
    <property type="term" value="F:zinc ion binding"/>
    <property type="evidence" value="ECO:0007669"/>
    <property type="project" value="UniProtKB-KW"/>
</dbReference>
<evidence type="ECO:0000256" key="2">
    <source>
        <dbReference type="ARBA" id="ARBA00022737"/>
    </source>
</evidence>
<evidence type="ECO:0000259" key="7">
    <source>
        <dbReference type="PROSITE" id="PS52027"/>
    </source>
</evidence>
<dbReference type="KEGG" id="lmat:92512114"/>
<dbReference type="InterPro" id="IPR026319">
    <property type="entry name" value="ZC2HC1A/B-like"/>
</dbReference>
<sequence length="630" mass="66801">MSTTRRLTAPGGLSSNIAATPRRSGSLSATLRSTTYRSNLGSGKEKGGSLIVTRGLQELLDNERRYRRLRGATPTSAAGGAAKANRQRRRSGQLPNFIICYLCGRQFGTASIDIHRPQCYLKRLIMWERGDPASRGPKPISPTDHERLMQARMASAKTPVGLAATGRYPSAGRKSDGGLGRQTSLREVDFYNELQMNAFKDVTLSPCPNCGRTFLPDRLQVHLRSCRPGKTARPIRAASSPPTSLAATLSRVTASAAPASVANRPIRTAGVYTVPANAGAGGVPPRAAPSRRPTNSAVPHHTFLEVVDSKGSVLPTDTSPSRSPGGAFGQPGALLPDAHAPDGATAAAKAQDGDVIEVELDVDVEATVLRPSGVDTERRLSSVAVMGADPEALLSSALKWTASRELGVMPPLSTPPFCTEELGEGENSNGISYTPVSMSTLRDHAAGSRPRGTQAPRAPSTANTAGMMEKNPCEDLLVTELQYTSTATYSAAARVAADDGAEKGRDNARKIQLNNVSHFKNVPSKVKLQRQSEEAKLVACKHCARTFLPERVQKHENCCTARSKPLGMQKSETLPVPLSTNAVTTRRAKVTPAAPAVDVGATGRKTFCGGCGRKVSSSGQRFCSDCGYKL</sequence>
<dbReference type="AlphaFoldDB" id="A0A836H657"/>
<dbReference type="RefSeq" id="XP_067176151.1">
    <property type="nucleotide sequence ID" value="XM_067319602.1"/>
</dbReference>
<gene>
    <name evidence="8" type="ORF">LSCM1_02007</name>
</gene>
<dbReference type="PANTHER" id="PTHR13555:SF68">
    <property type="entry name" value="ZINC FINGER PROTEIN 474"/>
    <property type="match status" value="1"/>
</dbReference>
<accession>A0A836H657</accession>
<dbReference type="PROSITE" id="PS52027">
    <property type="entry name" value="ZF_C2HC_C3H"/>
    <property type="match status" value="2"/>
</dbReference>
<dbReference type="OrthoDB" id="265955at2759"/>
<proteinExistence type="predicted"/>
<dbReference type="InterPro" id="IPR049899">
    <property type="entry name" value="Znf_C2HC_C3H"/>
</dbReference>
<feature type="domain" description="C2HC/C3H-type" evidence="7">
    <location>
        <begin position="203"/>
        <end position="232"/>
    </location>
</feature>
<feature type="compositionally biased region" description="Polar residues" evidence="6">
    <location>
        <begin position="13"/>
        <end position="26"/>
    </location>
</feature>
<dbReference type="Pfam" id="PF13913">
    <property type="entry name" value="zf-C2HC_2"/>
    <property type="match status" value="3"/>
</dbReference>
<keyword evidence="4" id="KW-0862">Zinc</keyword>
<feature type="region of interest" description="Disordered" evidence="6">
    <location>
        <begin position="443"/>
        <end position="467"/>
    </location>
</feature>
<keyword evidence="1" id="KW-0479">Metal-binding</keyword>
<evidence type="ECO:0000256" key="1">
    <source>
        <dbReference type="ARBA" id="ARBA00022723"/>
    </source>
</evidence>
<feature type="region of interest" description="Disordered" evidence="6">
    <location>
        <begin position="67"/>
        <end position="89"/>
    </location>
</feature>
<feature type="region of interest" description="Disordered" evidence="6">
    <location>
        <begin position="1"/>
        <end position="26"/>
    </location>
</feature>
<evidence type="ECO:0000256" key="3">
    <source>
        <dbReference type="ARBA" id="ARBA00022771"/>
    </source>
</evidence>
<feature type="region of interest" description="Disordered" evidence="6">
    <location>
        <begin position="311"/>
        <end position="342"/>
    </location>
</feature>
<evidence type="ECO:0000313" key="8">
    <source>
        <dbReference type="EMBL" id="KAG5470758.1"/>
    </source>
</evidence>
<evidence type="ECO:0000256" key="5">
    <source>
        <dbReference type="PROSITE-ProRule" id="PRU01371"/>
    </source>
</evidence>
<dbReference type="EMBL" id="JAFEUZ010000032">
    <property type="protein sequence ID" value="KAG5470758.1"/>
    <property type="molecule type" value="Genomic_DNA"/>
</dbReference>
<protein>
    <recommendedName>
        <fullName evidence="7">C2HC/C3H-type domain-containing protein</fullName>
    </recommendedName>
</protein>
<evidence type="ECO:0000256" key="6">
    <source>
        <dbReference type="SAM" id="MobiDB-lite"/>
    </source>
</evidence>
<keyword evidence="2" id="KW-0677">Repeat</keyword>
<evidence type="ECO:0000313" key="9">
    <source>
        <dbReference type="Proteomes" id="UP000673552"/>
    </source>
</evidence>
<feature type="domain" description="C2HC/C3H-type" evidence="7">
    <location>
        <begin position="536"/>
        <end position="565"/>
    </location>
</feature>
<dbReference type="Gene3D" id="3.30.160.60">
    <property type="entry name" value="Classic Zinc Finger"/>
    <property type="match status" value="2"/>
</dbReference>
<feature type="compositionally biased region" description="Low complexity" evidence="6">
    <location>
        <begin position="71"/>
        <end position="84"/>
    </location>
</feature>
<keyword evidence="9" id="KW-1185">Reference proteome</keyword>
<dbReference type="PANTHER" id="PTHR13555">
    <property type="entry name" value="C2H2 ZINC FINGER CGI-62-RELATED"/>
    <property type="match status" value="1"/>
</dbReference>
<name>A0A836H657_9TRYP</name>
<reference evidence="8 9" key="1">
    <citation type="submission" date="2021-03" db="EMBL/GenBank/DDBJ databases">
        <title>Leishmania (Mundinia) martiniquensis Genome sequencing and assembly.</title>
        <authorList>
            <person name="Almutairi H."/>
            <person name="Gatherer D."/>
        </authorList>
    </citation>
    <scope>NUCLEOTIDE SEQUENCE [LARGE SCALE GENOMIC DNA]</scope>
    <source>
        <strain evidence="8">LSCM1</strain>
    </source>
</reference>
<dbReference type="Proteomes" id="UP000673552">
    <property type="component" value="Chromosome 32"/>
</dbReference>